<dbReference type="RefSeq" id="XP_001225891.1">
    <property type="nucleotide sequence ID" value="XM_001225890.1"/>
</dbReference>
<feature type="region of interest" description="Disordered" evidence="1">
    <location>
        <begin position="1"/>
        <end position="45"/>
    </location>
</feature>
<sequence length="45" mass="5048">MALAGWDRNKVPFSTRGQPDSHHTQSTAKRRFPNRPGAKETCIPV</sequence>
<evidence type="ECO:0000313" key="2">
    <source>
        <dbReference type="EMBL" id="EAQ86982.1"/>
    </source>
</evidence>
<gene>
    <name evidence="2" type="ORF">CHGG_08235</name>
</gene>
<dbReference type="GeneID" id="4393685"/>
<evidence type="ECO:0000313" key="3">
    <source>
        <dbReference type="Proteomes" id="UP000001056"/>
    </source>
</evidence>
<evidence type="ECO:0000256" key="1">
    <source>
        <dbReference type="SAM" id="MobiDB-lite"/>
    </source>
</evidence>
<dbReference type="AlphaFoldDB" id="Q2GUW9"/>
<protein>
    <submittedName>
        <fullName evidence="2">Uncharacterized protein</fullName>
    </submittedName>
</protein>
<reference evidence="3" key="1">
    <citation type="journal article" date="2015" name="Genome Announc.">
        <title>Draft genome sequence of the cellulolytic fungus Chaetomium globosum.</title>
        <authorList>
            <person name="Cuomo C.A."/>
            <person name="Untereiner W.A."/>
            <person name="Ma L.-J."/>
            <person name="Grabherr M."/>
            <person name="Birren B.W."/>
        </authorList>
    </citation>
    <scope>NUCLEOTIDE SEQUENCE [LARGE SCALE GENOMIC DNA]</scope>
    <source>
        <strain evidence="3">ATCC 6205 / CBS 148.51 / DSM 1962 / NBRC 6347 / NRRL 1970</strain>
    </source>
</reference>
<dbReference type="InParanoid" id="Q2GUW9"/>
<dbReference type="EMBL" id="CH408033">
    <property type="protein sequence ID" value="EAQ86982.1"/>
    <property type="molecule type" value="Genomic_DNA"/>
</dbReference>
<dbReference type="VEuPathDB" id="FungiDB:CHGG_08235"/>
<dbReference type="HOGENOM" id="CLU_3207570_0_0_1"/>
<proteinExistence type="predicted"/>
<organism evidence="2 3">
    <name type="scientific">Chaetomium globosum (strain ATCC 6205 / CBS 148.51 / DSM 1962 / NBRC 6347 / NRRL 1970)</name>
    <name type="common">Soil fungus</name>
    <dbReference type="NCBI Taxonomy" id="306901"/>
    <lineage>
        <taxon>Eukaryota</taxon>
        <taxon>Fungi</taxon>
        <taxon>Dikarya</taxon>
        <taxon>Ascomycota</taxon>
        <taxon>Pezizomycotina</taxon>
        <taxon>Sordariomycetes</taxon>
        <taxon>Sordariomycetidae</taxon>
        <taxon>Sordariales</taxon>
        <taxon>Chaetomiaceae</taxon>
        <taxon>Chaetomium</taxon>
    </lineage>
</organism>
<keyword evidence="3" id="KW-1185">Reference proteome</keyword>
<name>Q2GUW9_CHAGB</name>
<dbReference type="Proteomes" id="UP000001056">
    <property type="component" value="Unassembled WGS sequence"/>
</dbReference>
<accession>Q2GUW9</accession>